<evidence type="ECO:0000313" key="3">
    <source>
        <dbReference type="Proteomes" id="UP000194266"/>
    </source>
</evidence>
<keyword evidence="3" id="KW-1185">Reference proteome</keyword>
<dbReference type="EMBL" id="MRYD01000409">
    <property type="protein sequence ID" value="OSZ55790.1"/>
    <property type="molecule type" value="Genomic_DNA"/>
</dbReference>
<reference evidence="2 3" key="1">
    <citation type="submission" date="2016-12" db="EMBL/GenBank/DDBJ databases">
        <title>Genome Mining:The Detection of Biosynthetic Gene Clusters to Aid in the Expression of Curamycin A produced by Streptomyces sp. strain CZA14.</title>
        <authorList>
            <person name="Durrell K.A."/>
            <person name="Kirby B.M."/>
            <person name="Khan W."/>
            <person name="Mthethwa T."/>
            <person name="Le Roes-Hill M."/>
        </authorList>
    </citation>
    <scope>NUCLEOTIDE SEQUENCE [LARGE SCALE GENOMIC DNA]</scope>
    <source>
        <strain evidence="2 3">CZA14</strain>
    </source>
</reference>
<organism evidence="2 3">
    <name type="scientific">Streptomyces pharetrae CZA14</name>
    <dbReference type="NCBI Taxonomy" id="1144883"/>
    <lineage>
        <taxon>Bacteria</taxon>
        <taxon>Bacillati</taxon>
        <taxon>Actinomycetota</taxon>
        <taxon>Actinomycetes</taxon>
        <taxon>Kitasatosporales</taxon>
        <taxon>Streptomycetaceae</taxon>
        <taxon>Streptomyces</taxon>
    </lineage>
</organism>
<proteinExistence type="predicted"/>
<dbReference type="Proteomes" id="UP000194266">
    <property type="component" value="Unassembled WGS sequence"/>
</dbReference>
<protein>
    <submittedName>
        <fullName evidence="2">Uncharacterized protein</fullName>
    </submittedName>
</protein>
<comment type="caution">
    <text evidence="2">The sequence shown here is derived from an EMBL/GenBank/DDBJ whole genome shotgun (WGS) entry which is preliminary data.</text>
</comment>
<evidence type="ECO:0000313" key="2">
    <source>
        <dbReference type="EMBL" id="OSZ55790.1"/>
    </source>
</evidence>
<sequence>MRVTLGVLTGALALSTFAVPAAQADGSHGDTRITKVVVDGDNKVVLATGEKSFKVTVTATDNSGIEGAKRFDLYGPDSGLFRTGSVEGDTPYCQAVNATTSRVRLQTDLAQSRIDARVTAAS</sequence>
<feature type="chain" id="PRO_5045461757" evidence="1">
    <location>
        <begin position="25"/>
        <end position="122"/>
    </location>
</feature>
<feature type="signal peptide" evidence="1">
    <location>
        <begin position="1"/>
        <end position="24"/>
    </location>
</feature>
<accession>A0ABX3Y8Q3</accession>
<name>A0ABX3Y8Q3_9ACTN</name>
<keyword evidence="1" id="KW-0732">Signal</keyword>
<gene>
    <name evidence="2" type="ORF">OQI_36515</name>
</gene>
<evidence type="ECO:0000256" key="1">
    <source>
        <dbReference type="SAM" id="SignalP"/>
    </source>
</evidence>